<dbReference type="Gene3D" id="2.130.10.80">
    <property type="entry name" value="Galactose oxidase/kelch, beta-propeller"/>
    <property type="match status" value="1"/>
</dbReference>
<dbReference type="KEGG" id="dvn:HQ394_12305"/>
<keyword evidence="2" id="KW-0732">Signal</keyword>
<dbReference type="PANTHER" id="PTHR32208">
    <property type="entry name" value="SECRETED PROTEIN-RELATED"/>
    <property type="match status" value="1"/>
</dbReference>
<feature type="domain" description="Galactose oxidase-like Early set" evidence="3">
    <location>
        <begin position="519"/>
        <end position="611"/>
    </location>
</feature>
<dbReference type="SUPFAM" id="SSF81296">
    <property type="entry name" value="E set domains"/>
    <property type="match status" value="1"/>
</dbReference>
<evidence type="ECO:0000259" key="3">
    <source>
        <dbReference type="Pfam" id="PF09118"/>
    </source>
</evidence>
<feature type="compositionally biased region" description="Basic and acidic residues" evidence="1">
    <location>
        <begin position="29"/>
        <end position="41"/>
    </location>
</feature>
<name>A0A7H1N2N1_9PROT</name>
<dbReference type="PANTHER" id="PTHR32208:SF56">
    <property type="entry name" value="GALACTOSE OXIDASE-RELATED"/>
    <property type="match status" value="1"/>
</dbReference>
<gene>
    <name evidence="4" type="ORF">HQ394_12305</name>
</gene>
<dbReference type="InterPro" id="IPR013783">
    <property type="entry name" value="Ig-like_fold"/>
</dbReference>
<proteinExistence type="predicted"/>
<organism evidence="4 5">
    <name type="scientific">Defluviicoccus vanus</name>
    <dbReference type="NCBI Taxonomy" id="111831"/>
    <lineage>
        <taxon>Bacteria</taxon>
        <taxon>Pseudomonadati</taxon>
        <taxon>Pseudomonadota</taxon>
        <taxon>Alphaproteobacteria</taxon>
        <taxon>Rhodospirillales</taxon>
        <taxon>Rhodospirillaceae</taxon>
        <taxon>Defluviicoccus</taxon>
    </lineage>
</organism>
<dbReference type="InterPro" id="IPR014756">
    <property type="entry name" value="Ig_E-set"/>
</dbReference>
<feature type="region of interest" description="Disordered" evidence="1">
    <location>
        <begin position="29"/>
        <end position="77"/>
    </location>
</feature>
<dbReference type="InterPro" id="IPR015202">
    <property type="entry name" value="GO-like_E_set"/>
</dbReference>
<protein>
    <submittedName>
        <fullName evidence="4">DUF1929 domain-containing protein</fullName>
    </submittedName>
</protein>
<dbReference type="SUPFAM" id="SSF50965">
    <property type="entry name" value="Galactose oxidase, central domain"/>
    <property type="match status" value="1"/>
</dbReference>
<evidence type="ECO:0000313" key="4">
    <source>
        <dbReference type="EMBL" id="QNT69967.1"/>
    </source>
</evidence>
<feature type="compositionally biased region" description="Polar residues" evidence="1">
    <location>
        <begin position="54"/>
        <end position="77"/>
    </location>
</feature>
<evidence type="ECO:0000256" key="1">
    <source>
        <dbReference type="SAM" id="MobiDB-lite"/>
    </source>
</evidence>
<reference evidence="4 5" key="1">
    <citation type="submission" date="2020-05" db="EMBL/GenBank/DDBJ databases">
        <title>Complete closed genome sequence of Defluviicoccus vanus.</title>
        <authorList>
            <person name="Bessarab I."/>
            <person name="Arumugam K."/>
            <person name="Maszenan A.M."/>
            <person name="Seviour R.J."/>
            <person name="Williams R.B."/>
        </authorList>
    </citation>
    <scope>NUCLEOTIDE SEQUENCE [LARGE SCALE GENOMIC DNA]</scope>
    <source>
        <strain evidence="4 5">Ben 114</strain>
    </source>
</reference>
<evidence type="ECO:0000313" key="5">
    <source>
        <dbReference type="Proteomes" id="UP000516369"/>
    </source>
</evidence>
<accession>A0A7H1N2N1</accession>
<evidence type="ECO:0000256" key="2">
    <source>
        <dbReference type="SAM" id="SignalP"/>
    </source>
</evidence>
<feature type="signal peptide" evidence="2">
    <location>
        <begin position="1"/>
        <end position="25"/>
    </location>
</feature>
<dbReference type="InterPro" id="IPR011043">
    <property type="entry name" value="Gal_Oxase/kelch_b-propeller"/>
</dbReference>
<dbReference type="CDD" id="cd02851">
    <property type="entry name" value="E_set_GO_C"/>
    <property type="match status" value="1"/>
</dbReference>
<dbReference type="AlphaFoldDB" id="A0A7H1N2N1"/>
<dbReference type="Pfam" id="PF09118">
    <property type="entry name" value="GO-like_E_set"/>
    <property type="match status" value="1"/>
</dbReference>
<dbReference type="EMBL" id="CP053923">
    <property type="protein sequence ID" value="QNT69967.1"/>
    <property type="molecule type" value="Genomic_DNA"/>
</dbReference>
<sequence>MRTPNNLMLALCFCLASFVGAAAQAADDEAMHGQSERERTAPIDWGYGPGVKPSQATKTPTGSKAKSDTSTATGSTQQGEITMAGLIRSTVRHSWCVARLRFAALAAAALASGVLGSIAVQAQAATPTGAANANVTGKFGDPVPWTINGLHEVLLPSGKVLSYGTNQLGQQGAQFNYDVWDPSLGTGLDAHLLLPNTTAVDIFCSGQAIIPSNGNVLITGGDQTIGTQRNYSTNQTEIFAEKTTLSNTPTLQPETAMTYARWYPSLVTMPNGTMVAIGGRSDQFPNAPVSIPEVYTPGSGWKLLPGINPTNIFAGVWYYPRTFVAPNGQIFLLSIDGAMFYMGTTGQGTFNLISLPRTLKANNQLPTVMYAPGMVLSLRFDHKVVLIDLNATPKPVVQQVGDIDQDRFWSTLTVMADGKVLLTGGSAVANTLTGVAYSALIWDPATGQWTTGASAKKARLYHSIALLMPDATVLTGAGGAPGPVNNLNAEIYYPPYLYKKDGSGQPAPRPTFATNWDAAKLGQAKGMAVGLRGGQLLDTVSRVTLVRLGSITHTHNSEQRFLDVSFSRSNTVSGRDYQLTMPSDPNRAIPGYYMLFVFNQDGVPSIAKIVRLTT</sequence>
<dbReference type="Gene3D" id="2.60.40.10">
    <property type="entry name" value="Immunoglobulins"/>
    <property type="match status" value="1"/>
</dbReference>
<dbReference type="InterPro" id="IPR037293">
    <property type="entry name" value="Gal_Oxidase_central_sf"/>
</dbReference>
<dbReference type="RefSeq" id="WP_190260478.1">
    <property type="nucleotide sequence ID" value="NZ_CP053923.1"/>
</dbReference>
<keyword evidence="5" id="KW-1185">Reference proteome</keyword>
<feature type="chain" id="PRO_5028844669" evidence="2">
    <location>
        <begin position="26"/>
        <end position="614"/>
    </location>
</feature>
<dbReference type="Proteomes" id="UP000516369">
    <property type="component" value="Chromosome"/>
</dbReference>